<organism evidence="7 8">
    <name type="scientific">Mycena albidolilacea</name>
    <dbReference type="NCBI Taxonomy" id="1033008"/>
    <lineage>
        <taxon>Eukaryota</taxon>
        <taxon>Fungi</taxon>
        <taxon>Dikarya</taxon>
        <taxon>Basidiomycota</taxon>
        <taxon>Agaricomycotina</taxon>
        <taxon>Agaricomycetes</taxon>
        <taxon>Agaricomycetidae</taxon>
        <taxon>Agaricales</taxon>
        <taxon>Marasmiineae</taxon>
        <taxon>Mycenaceae</taxon>
        <taxon>Mycena</taxon>
    </lineage>
</organism>
<dbReference type="GO" id="GO:0071949">
    <property type="term" value="F:FAD binding"/>
    <property type="evidence" value="ECO:0007669"/>
    <property type="project" value="InterPro"/>
</dbReference>
<dbReference type="SUPFAM" id="SSF54373">
    <property type="entry name" value="FAD-linked reductases, C-terminal domain"/>
    <property type="match status" value="1"/>
</dbReference>
<dbReference type="InterPro" id="IPR050493">
    <property type="entry name" value="FAD-dep_Monooxygenase_BioMet"/>
</dbReference>
<dbReference type="Pfam" id="PF01494">
    <property type="entry name" value="FAD_binding_3"/>
    <property type="match status" value="1"/>
</dbReference>
<dbReference type="InterPro" id="IPR002938">
    <property type="entry name" value="FAD-bd"/>
</dbReference>
<dbReference type="GO" id="GO:0004497">
    <property type="term" value="F:monooxygenase activity"/>
    <property type="evidence" value="ECO:0007669"/>
    <property type="project" value="UniProtKB-KW"/>
</dbReference>
<protein>
    <submittedName>
        <fullName evidence="7">FAD/NAD(P)-binding domain-containing protein</fullName>
    </submittedName>
</protein>
<feature type="domain" description="FAD-binding" evidence="6">
    <location>
        <begin position="11"/>
        <end position="362"/>
    </location>
</feature>
<gene>
    <name evidence="7" type="ORF">DFH08DRAFT_730012</name>
</gene>
<evidence type="ECO:0000256" key="1">
    <source>
        <dbReference type="ARBA" id="ARBA00007992"/>
    </source>
</evidence>
<dbReference type="PANTHER" id="PTHR13789">
    <property type="entry name" value="MONOOXYGENASE"/>
    <property type="match status" value="1"/>
</dbReference>
<dbReference type="Proteomes" id="UP001218218">
    <property type="component" value="Unassembled WGS sequence"/>
</dbReference>
<dbReference type="SUPFAM" id="SSF51905">
    <property type="entry name" value="FAD/NAD(P)-binding domain"/>
    <property type="match status" value="1"/>
</dbReference>
<evidence type="ECO:0000256" key="5">
    <source>
        <dbReference type="ARBA" id="ARBA00023033"/>
    </source>
</evidence>
<proteinExistence type="inferred from homology"/>
<evidence type="ECO:0000313" key="7">
    <source>
        <dbReference type="EMBL" id="KAJ7363758.1"/>
    </source>
</evidence>
<dbReference type="EMBL" id="JARIHO010000003">
    <property type="protein sequence ID" value="KAJ7363758.1"/>
    <property type="molecule type" value="Genomic_DNA"/>
</dbReference>
<evidence type="ECO:0000313" key="8">
    <source>
        <dbReference type="Proteomes" id="UP001218218"/>
    </source>
</evidence>
<evidence type="ECO:0000256" key="3">
    <source>
        <dbReference type="ARBA" id="ARBA00022827"/>
    </source>
</evidence>
<reference evidence="7" key="1">
    <citation type="submission" date="2023-03" db="EMBL/GenBank/DDBJ databases">
        <title>Massive genome expansion in bonnet fungi (Mycena s.s.) driven by repeated elements and novel gene families across ecological guilds.</title>
        <authorList>
            <consortium name="Lawrence Berkeley National Laboratory"/>
            <person name="Harder C.B."/>
            <person name="Miyauchi S."/>
            <person name="Viragh M."/>
            <person name="Kuo A."/>
            <person name="Thoen E."/>
            <person name="Andreopoulos B."/>
            <person name="Lu D."/>
            <person name="Skrede I."/>
            <person name="Drula E."/>
            <person name="Henrissat B."/>
            <person name="Morin E."/>
            <person name="Kohler A."/>
            <person name="Barry K."/>
            <person name="LaButti K."/>
            <person name="Morin E."/>
            <person name="Salamov A."/>
            <person name="Lipzen A."/>
            <person name="Mereny Z."/>
            <person name="Hegedus B."/>
            <person name="Baldrian P."/>
            <person name="Stursova M."/>
            <person name="Weitz H."/>
            <person name="Taylor A."/>
            <person name="Grigoriev I.V."/>
            <person name="Nagy L.G."/>
            <person name="Martin F."/>
            <person name="Kauserud H."/>
        </authorList>
    </citation>
    <scope>NUCLEOTIDE SEQUENCE</scope>
    <source>
        <strain evidence="7">CBHHK002</strain>
    </source>
</reference>
<keyword evidence="4" id="KW-0560">Oxidoreductase</keyword>
<comment type="similarity">
    <text evidence="1">Belongs to the paxM FAD-dependent monooxygenase family.</text>
</comment>
<dbReference type="AlphaFoldDB" id="A0AAD7F1N1"/>
<accession>A0AAD7F1N1</accession>
<keyword evidence="2" id="KW-0285">Flavoprotein</keyword>
<dbReference type="Gene3D" id="3.50.50.60">
    <property type="entry name" value="FAD/NAD(P)-binding domain"/>
    <property type="match status" value="1"/>
</dbReference>
<keyword evidence="3" id="KW-0274">FAD</keyword>
<keyword evidence="5" id="KW-0503">Monooxygenase</keyword>
<dbReference type="InterPro" id="IPR036188">
    <property type="entry name" value="FAD/NAD-bd_sf"/>
</dbReference>
<comment type="caution">
    <text evidence="7">The sequence shown here is derived from an EMBL/GenBank/DDBJ whole genome shotgun (WGS) entry which is preliminary data.</text>
</comment>
<dbReference type="PRINTS" id="PR00420">
    <property type="entry name" value="RNGMNOXGNASE"/>
</dbReference>
<evidence type="ECO:0000256" key="4">
    <source>
        <dbReference type="ARBA" id="ARBA00023002"/>
    </source>
</evidence>
<evidence type="ECO:0000259" key="6">
    <source>
        <dbReference type="Pfam" id="PF01494"/>
    </source>
</evidence>
<name>A0AAD7F1N1_9AGAR</name>
<dbReference type="PANTHER" id="PTHR13789:SF314">
    <property type="entry name" value="FAD-BINDING DOMAIN-CONTAINING PROTEIN"/>
    <property type="match status" value="1"/>
</dbReference>
<keyword evidence="8" id="KW-1185">Reference proteome</keyword>
<evidence type="ECO:0000256" key="2">
    <source>
        <dbReference type="ARBA" id="ARBA00022630"/>
    </source>
</evidence>
<sequence length="412" mass="44816">MQPTDHPAPLNVAIVGAGIAGLTAAISLRRQGHHVQIFESSKNPTDIGSISIQINAFRVLKHLGASIESLGGVEFGGLIGFDSESTNGDTQRWLVPEAKEDPGVFCNRKDLAKELRRLALANDGEGLPANLRIGKKVVACDPDEGNLTLDDGEVLHADVILGCDGIGSIIRTSILGYDQKAPSSGWSCFRTLFDAAKMDGIPELAWITEGISGGRFVFAKEEPFRALFVNLCESGKLVNLVAIYTDTEQDNPEWSQAATQREVVERFEDFHPDFRRILDLPSSDSFLRWKLLALPELPTWTRGRTAILGDAAHATFPFLGQGAAMAVEEGGALGCLLPRGTDVKDIPSRLKAYETLCKPRGDFVSAESIAEALEPAKRGRYFRSKELQAYILEYDPITASQEVLSELLSHGI</sequence>